<dbReference type="Gene3D" id="1.25.40.10">
    <property type="entry name" value="Tetratricopeptide repeat domain"/>
    <property type="match status" value="2"/>
</dbReference>
<proteinExistence type="predicted"/>
<dbReference type="InterPro" id="IPR051114">
    <property type="entry name" value="Mito_RNA_Proc_CCM1"/>
</dbReference>
<dbReference type="AlphaFoldDB" id="A0A3S3QGE1"/>
<sequence>MSFLSPSSSSSSRNFVLFLHIRHLCSFPPPSTSISAEKSKLQSEHDPDKALAIYSSLSPRLSSPVSSRYALDLTVRRLAKSRRFSDIASLVEAQKTHPQITQEPFLSSLILAYGRARMPHQAIQTFLDMDRLGTPRSAVSFNALLTACNHSQSFDQVPHLFSQITHDYKIKPNKISYGILIKSLCELGQPESAISILNQMKERRIEITVVTYTTLLDSLYKKGEIEAAQKVWNEMRDNGCSPDVATFNVRIMRAAINEKPDDVLKVFDEMLVLGLKPDVVSYNYLMTCYCKNGRMGDAKRVYEGLKEKGCLPNAATFRTLLHYLCRNGDFDVGLDVFRASAKRGKIPDFGTMKSLVEGLVKSEKLEEAQGLIAEVKKRFPDRSLDAWKKLERKLRLTGT</sequence>
<dbReference type="InterPro" id="IPR011990">
    <property type="entry name" value="TPR-like_helical_dom_sf"/>
</dbReference>
<comment type="caution">
    <text evidence="3">The sequence shown here is derived from an EMBL/GenBank/DDBJ whole genome shotgun (WGS) entry which is preliminary data.</text>
</comment>
<dbReference type="Pfam" id="PF12854">
    <property type="entry name" value="PPR_1"/>
    <property type="match status" value="1"/>
</dbReference>
<dbReference type="GO" id="GO:0003729">
    <property type="term" value="F:mRNA binding"/>
    <property type="evidence" value="ECO:0007669"/>
    <property type="project" value="TreeGrafter"/>
</dbReference>
<dbReference type="SUPFAM" id="SSF48452">
    <property type="entry name" value="TPR-like"/>
    <property type="match status" value="1"/>
</dbReference>
<evidence type="ECO:0000256" key="1">
    <source>
        <dbReference type="ARBA" id="ARBA00022737"/>
    </source>
</evidence>
<dbReference type="GO" id="GO:0005739">
    <property type="term" value="C:mitochondrion"/>
    <property type="evidence" value="ECO:0007669"/>
    <property type="project" value="TreeGrafter"/>
</dbReference>
<dbReference type="PANTHER" id="PTHR47934">
    <property type="entry name" value="PENTATRICOPEPTIDE REPEAT-CONTAINING PROTEIN PET309, MITOCHONDRIAL"/>
    <property type="match status" value="1"/>
</dbReference>
<dbReference type="InterPro" id="IPR002885">
    <property type="entry name" value="PPR_rpt"/>
</dbReference>
<protein>
    <submittedName>
        <fullName evidence="3">Pentatricopeptide repeat-containing protein, mitochondrial-like protein</fullName>
    </submittedName>
</protein>
<dbReference type="EMBL" id="QPKB01000005">
    <property type="protein sequence ID" value="RWR84656.1"/>
    <property type="molecule type" value="Genomic_DNA"/>
</dbReference>
<feature type="repeat" description="PPR" evidence="2">
    <location>
        <begin position="243"/>
        <end position="277"/>
    </location>
</feature>
<dbReference type="STRING" id="337451.A0A3S3QGE1"/>
<feature type="repeat" description="PPR" evidence="2">
    <location>
        <begin position="313"/>
        <end position="347"/>
    </location>
</feature>
<dbReference type="Pfam" id="PF13041">
    <property type="entry name" value="PPR_2"/>
    <property type="match status" value="2"/>
</dbReference>
<keyword evidence="4" id="KW-1185">Reference proteome</keyword>
<evidence type="ECO:0000256" key="2">
    <source>
        <dbReference type="PROSITE-ProRule" id="PRU00708"/>
    </source>
</evidence>
<dbReference type="Pfam" id="PF01535">
    <property type="entry name" value="PPR"/>
    <property type="match status" value="2"/>
</dbReference>
<dbReference type="Proteomes" id="UP000283530">
    <property type="component" value="Unassembled WGS sequence"/>
</dbReference>
<evidence type="ECO:0000313" key="3">
    <source>
        <dbReference type="EMBL" id="RWR84656.1"/>
    </source>
</evidence>
<feature type="repeat" description="PPR" evidence="2">
    <location>
        <begin position="208"/>
        <end position="242"/>
    </location>
</feature>
<accession>A0A3S3QGE1</accession>
<dbReference type="GO" id="GO:0007005">
    <property type="term" value="P:mitochondrion organization"/>
    <property type="evidence" value="ECO:0007669"/>
    <property type="project" value="TreeGrafter"/>
</dbReference>
<dbReference type="PROSITE" id="PS51375">
    <property type="entry name" value="PPR"/>
    <property type="match status" value="5"/>
</dbReference>
<evidence type="ECO:0000313" key="4">
    <source>
        <dbReference type="Proteomes" id="UP000283530"/>
    </source>
</evidence>
<name>A0A3S3QGE1_9MAGN</name>
<organism evidence="3 4">
    <name type="scientific">Cinnamomum micranthum f. kanehirae</name>
    <dbReference type="NCBI Taxonomy" id="337451"/>
    <lineage>
        <taxon>Eukaryota</taxon>
        <taxon>Viridiplantae</taxon>
        <taxon>Streptophyta</taxon>
        <taxon>Embryophyta</taxon>
        <taxon>Tracheophyta</taxon>
        <taxon>Spermatophyta</taxon>
        <taxon>Magnoliopsida</taxon>
        <taxon>Magnoliidae</taxon>
        <taxon>Laurales</taxon>
        <taxon>Lauraceae</taxon>
        <taxon>Cinnamomum</taxon>
    </lineage>
</organism>
<feature type="repeat" description="PPR" evidence="2">
    <location>
        <begin position="173"/>
        <end position="207"/>
    </location>
</feature>
<dbReference type="NCBIfam" id="TIGR00756">
    <property type="entry name" value="PPR"/>
    <property type="match status" value="4"/>
</dbReference>
<feature type="repeat" description="PPR" evidence="2">
    <location>
        <begin position="278"/>
        <end position="312"/>
    </location>
</feature>
<dbReference type="PANTHER" id="PTHR47934:SF19">
    <property type="entry name" value="PENTATRICOPEPTIDE REPEAT-CONTAINING PROTEIN MITOCHONDRIAL"/>
    <property type="match status" value="1"/>
</dbReference>
<reference evidence="3 4" key="1">
    <citation type="journal article" date="2019" name="Nat. Plants">
        <title>Stout camphor tree genome fills gaps in understanding of flowering plant genome evolution.</title>
        <authorList>
            <person name="Chaw S.M."/>
            <person name="Liu Y.C."/>
            <person name="Wu Y.W."/>
            <person name="Wang H.Y."/>
            <person name="Lin C.I."/>
            <person name="Wu C.S."/>
            <person name="Ke H.M."/>
            <person name="Chang L.Y."/>
            <person name="Hsu C.Y."/>
            <person name="Yang H.T."/>
            <person name="Sudianto E."/>
            <person name="Hsu M.H."/>
            <person name="Wu K.P."/>
            <person name="Wang L.N."/>
            <person name="Leebens-Mack J.H."/>
            <person name="Tsai I.J."/>
        </authorList>
    </citation>
    <scope>NUCLEOTIDE SEQUENCE [LARGE SCALE GENOMIC DNA]</scope>
    <source>
        <strain evidence="4">cv. Chaw 1501</strain>
        <tissue evidence="3">Young leaves</tissue>
    </source>
</reference>
<gene>
    <name evidence="3" type="ORF">CKAN_01348000</name>
</gene>
<dbReference type="GO" id="GO:0006396">
    <property type="term" value="P:RNA processing"/>
    <property type="evidence" value="ECO:0007669"/>
    <property type="project" value="TreeGrafter"/>
</dbReference>
<dbReference type="OrthoDB" id="185373at2759"/>
<keyword evidence="1" id="KW-0677">Repeat</keyword>